<evidence type="ECO:0000256" key="3">
    <source>
        <dbReference type="ARBA" id="ARBA00022475"/>
    </source>
</evidence>
<dbReference type="GO" id="GO:0005886">
    <property type="term" value="C:plasma membrane"/>
    <property type="evidence" value="ECO:0007669"/>
    <property type="project" value="UniProtKB-SubCell"/>
</dbReference>
<name>A0A923SLY3_9FIRM</name>
<feature type="transmembrane region" description="Helical" evidence="8">
    <location>
        <begin position="6"/>
        <end position="24"/>
    </location>
</feature>
<organism evidence="9 10">
    <name type="scientific">Lentihominibacter faecis</name>
    <dbReference type="NCBI Taxonomy" id="2764712"/>
    <lineage>
        <taxon>Bacteria</taxon>
        <taxon>Bacillati</taxon>
        <taxon>Bacillota</taxon>
        <taxon>Clostridia</taxon>
        <taxon>Peptostreptococcales</taxon>
        <taxon>Anaerovoracaceae</taxon>
        <taxon>Lentihominibacter</taxon>
    </lineage>
</organism>
<dbReference type="GO" id="GO:0015199">
    <property type="term" value="F:amino-acid betaine transmembrane transporter activity"/>
    <property type="evidence" value="ECO:0007669"/>
    <property type="project" value="TreeGrafter"/>
</dbReference>
<evidence type="ECO:0000256" key="5">
    <source>
        <dbReference type="ARBA" id="ARBA00022989"/>
    </source>
</evidence>
<dbReference type="GO" id="GO:0015297">
    <property type="term" value="F:antiporter activity"/>
    <property type="evidence" value="ECO:0007669"/>
    <property type="project" value="TreeGrafter"/>
</dbReference>
<evidence type="ECO:0000256" key="4">
    <source>
        <dbReference type="ARBA" id="ARBA00022692"/>
    </source>
</evidence>
<keyword evidence="6 8" id="KW-0472">Membrane</keyword>
<feature type="transmembrane region" description="Helical" evidence="8">
    <location>
        <begin position="87"/>
        <end position="105"/>
    </location>
</feature>
<dbReference type="AlphaFoldDB" id="A0A923SLY3"/>
<feature type="transmembrane region" description="Helical" evidence="8">
    <location>
        <begin position="61"/>
        <end position="80"/>
    </location>
</feature>
<dbReference type="SUPFAM" id="SSF103481">
    <property type="entry name" value="Multidrug resistance efflux transporter EmrE"/>
    <property type="match status" value="1"/>
</dbReference>
<dbReference type="EMBL" id="JACRWC010000087">
    <property type="protein sequence ID" value="MBC5999708.1"/>
    <property type="molecule type" value="Genomic_DNA"/>
</dbReference>
<dbReference type="InterPro" id="IPR037185">
    <property type="entry name" value="EmrE-like"/>
</dbReference>
<protein>
    <submittedName>
        <fullName evidence="9">Multidrug efflux SMR transporter</fullName>
    </submittedName>
</protein>
<comment type="caution">
    <text evidence="9">The sequence shown here is derived from an EMBL/GenBank/DDBJ whole genome shotgun (WGS) entry which is preliminary data.</text>
</comment>
<comment type="similarity">
    <text evidence="7">Belongs to the drug/metabolite transporter (DMT) superfamily. Small multidrug resistance (SMR) (TC 2.A.7.1) family.</text>
</comment>
<dbReference type="RefSeq" id="WP_249287104.1">
    <property type="nucleotide sequence ID" value="NZ_JACRWC010000087.1"/>
</dbReference>
<dbReference type="Proteomes" id="UP000644115">
    <property type="component" value="Unassembled WGS sequence"/>
</dbReference>
<keyword evidence="10" id="KW-1185">Reference proteome</keyword>
<reference evidence="9" key="1">
    <citation type="submission" date="2020-08" db="EMBL/GenBank/DDBJ databases">
        <authorList>
            <person name="Liu C."/>
            <person name="Sun Q."/>
        </authorList>
    </citation>
    <scope>NUCLEOTIDE SEQUENCE</scope>
    <source>
        <strain evidence="9">BX16</strain>
    </source>
</reference>
<sequence>MLNSYILLAISILAEAIASSLTVATKGFTNPKPTIVCILGYSISYGLFGIALLGIDLGIAYATWSSVGIIATSCVGYLFYKQKLTKIGYISLLVIMISTITLNLLG</sequence>
<evidence type="ECO:0000256" key="6">
    <source>
        <dbReference type="ARBA" id="ARBA00023136"/>
    </source>
</evidence>
<feature type="transmembrane region" description="Helical" evidence="8">
    <location>
        <begin position="36"/>
        <end position="55"/>
    </location>
</feature>
<dbReference type="GO" id="GO:0015220">
    <property type="term" value="F:choline transmembrane transporter activity"/>
    <property type="evidence" value="ECO:0007669"/>
    <property type="project" value="TreeGrafter"/>
</dbReference>
<evidence type="ECO:0000256" key="1">
    <source>
        <dbReference type="ARBA" id="ARBA00004651"/>
    </source>
</evidence>
<evidence type="ECO:0000256" key="2">
    <source>
        <dbReference type="ARBA" id="ARBA00022448"/>
    </source>
</evidence>
<keyword evidence="4 7" id="KW-0812">Transmembrane</keyword>
<accession>A0A923SLY3</accession>
<comment type="subcellular location">
    <subcellularLocation>
        <location evidence="1 7">Cell membrane</location>
        <topology evidence="1 7">Multi-pass membrane protein</topology>
    </subcellularLocation>
</comment>
<evidence type="ECO:0000313" key="10">
    <source>
        <dbReference type="Proteomes" id="UP000644115"/>
    </source>
</evidence>
<evidence type="ECO:0000256" key="8">
    <source>
        <dbReference type="SAM" id="Phobius"/>
    </source>
</evidence>
<dbReference type="Gene3D" id="1.10.3730.20">
    <property type="match status" value="1"/>
</dbReference>
<dbReference type="InterPro" id="IPR045324">
    <property type="entry name" value="Small_multidrug_res"/>
</dbReference>
<gene>
    <name evidence="9" type="ORF">H8876_06810</name>
</gene>
<keyword evidence="5 8" id="KW-1133">Transmembrane helix</keyword>
<dbReference type="PANTHER" id="PTHR30561:SF1">
    <property type="entry name" value="MULTIDRUG TRANSPORTER EMRE"/>
    <property type="match status" value="1"/>
</dbReference>
<evidence type="ECO:0000313" key="9">
    <source>
        <dbReference type="EMBL" id="MBC5999708.1"/>
    </source>
</evidence>
<dbReference type="GO" id="GO:0031460">
    <property type="term" value="P:glycine betaine transport"/>
    <property type="evidence" value="ECO:0007669"/>
    <property type="project" value="TreeGrafter"/>
</dbReference>
<dbReference type="PANTHER" id="PTHR30561">
    <property type="entry name" value="SMR FAMILY PROTON-DEPENDENT DRUG EFFLUX TRANSPORTER SUGE"/>
    <property type="match status" value="1"/>
</dbReference>
<dbReference type="Pfam" id="PF00893">
    <property type="entry name" value="Multi_Drug_Res"/>
    <property type="match status" value="1"/>
</dbReference>
<keyword evidence="3" id="KW-1003">Cell membrane</keyword>
<keyword evidence="2" id="KW-0813">Transport</keyword>
<dbReference type="InterPro" id="IPR000390">
    <property type="entry name" value="Small_drug/metabolite_transptr"/>
</dbReference>
<proteinExistence type="inferred from homology"/>
<evidence type="ECO:0000256" key="7">
    <source>
        <dbReference type="RuleBase" id="RU003942"/>
    </source>
</evidence>